<protein>
    <submittedName>
        <fullName evidence="1">Uncharacterized protein</fullName>
    </submittedName>
</protein>
<comment type="caution">
    <text evidence="1">The sequence shown here is derived from an EMBL/GenBank/DDBJ whole genome shotgun (WGS) entry which is preliminary data.</text>
</comment>
<evidence type="ECO:0000313" key="2">
    <source>
        <dbReference type="Proteomes" id="UP000831701"/>
    </source>
</evidence>
<accession>A0ACB8WCW4</accession>
<keyword evidence="2" id="KW-1185">Reference proteome</keyword>
<name>A0ACB8WCW4_9TELE</name>
<reference evidence="1" key="1">
    <citation type="submission" date="2022-04" db="EMBL/GenBank/DDBJ databases">
        <title>Jade perch genome.</title>
        <authorList>
            <person name="Chao B."/>
        </authorList>
    </citation>
    <scope>NUCLEOTIDE SEQUENCE</scope>
    <source>
        <strain evidence="1">CB-2022</strain>
    </source>
</reference>
<proteinExistence type="predicted"/>
<organism evidence="1 2">
    <name type="scientific">Scortum barcoo</name>
    <name type="common">barcoo grunter</name>
    <dbReference type="NCBI Taxonomy" id="214431"/>
    <lineage>
        <taxon>Eukaryota</taxon>
        <taxon>Metazoa</taxon>
        <taxon>Chordata</taxon>
        <taxon>Craniata</taxon>
        <taxon>Vertebrata</taxon>
        <taxon>Euteleostomi</taxon>
        <taxon>Actinopterygii</taxon>
        <taxon>Neopterygii</taxon>
        <taxon>Teleostei</taxon>
        <taxon>Neoteleostei</taxon>
        <taxon>Acanthomorphata</taxon>
        <taxon>Eupercaria</taxon>
        <taxon>Centrarchiformes</taxon>
        <taxon>Terapontoidei</taxon>
        <taxon>Terapontidae</taxon>
        <taxon>Scortum</taxon>
    </lineage>
</organism>
<dbReference type="Proteomes" id="UP000831701">
    <property type="component" value="Chromosome 12"/>
</dbReference>
<evidence type="ECO:0000313" key="1">
    <source>
        <dbReference type="EMBL" id="KAI3365571.1"/>
    </source>
</evidence>
<dbReference type="EMBL" id="CM041542">
    <property type="protein sequence ID" value="KAI3365571.1"/>
    <property type="molecule type" value="Genomic_DNA"/>
</dbReference>
<sequence length="829" mass="92240">MSGESGLLLYTGLLSLKARLGQMEFPLAPSEEKLDVFRDLIVFQQLEGREDQERQMRRSLFPLMAEFGLRKATIKNMAAQTYIAISELHPNFSHPKVTGIVIGKTDVKSFPDRKNIGVDRFTFGFTVKDSPDFFINVTAWGNDVYIIGLSNSFSVGDCVTIENPLVTNKDPEKGDRFCPTTPSLYRLLVTEAHSQVCPCADVETINRLLPLIHLPVKDCGDFYSLGDIVANGQRLDGTVINILAAVKSIGEPKQFTTSDGRKGQRLEVKLFDDFVSSFPLICWDREAIQLVQTLIPKETVLFIADAKISFDSFRNGMTATVNSKTIITVNPDTREASLLFSYAKEVSESGALDQDERPEDVPVDSITDVYTIIQMKQKAQENPEAFFGITYSFISKLDLDSSVSKVIKTRCSRCKFQVAEDAESCSNELCPGRDQAFSSTTGFDLLVDFTDHTATLQACTLRSPVAEKTLGCSTEEFTSLTDDERTAMKWKFLLERCKIYVKILPSTKTRVLHASVRAVKHECEPGHGGQRPGHPGHGRVRPHGPLLAGPQRHLHQDGAAPGLCYQHIRMYDLNSNNPNPVINYDGVSKNITSVGFHEDGRWMYTGGEDCMARIWDLRSRNLQCQRIFQVNAPINCVCLHPNQAELIVGDQSGVIHIWDLKTDHNEQLIPEPEVSVNSVHIDPDASYMAAVNSSGNCYVWNLAGGMGDEVTQLIPKTKIPAHKRYSLRCKFSPDSTLLATCSADQTCKIWRTSNFSLMTELSIKSNNPGETSRGWMWDCAFSGDSQYIVTASSDNLARLWCVETGEIKREYSGHQKAVVCLAFNDSVLG</sequence>
<gene>
    <name evidence="1" type="ORF">L3Q82_010650</name>
</gene>